<evidence type="ECO:0000256" key="2">
    <source>
        <dbReference type="ARBA" id="ARBA00022679"/>
    </source>
</evidence>
<evidence type="ECO:0000256" key="1">
    <source>
        <dbReference type="ARBA" id="ARBA00022676"/>
    </source>
</evidence>
<dbReference type="Proteomes" id="UP000535890">
    <property type="component" value="Unassembled WGS sequence"/>
</dbReference>
<name>A0A7Y9DXT0_9PSEU</name>
<dbReference type="InterPro" id="IPR028098">
    <property type="entry name" value="Glyco_trans_4-like_N"/>
</dbReference>
<keyword evidence="5" id="KW-1185">Reference proteome</keyword>
<dbReference type="Pfam" id="PF13692">
    <property type="entry name" value="Glyco_trans_1_4"/>
    <property type="match status" value="1"/>
</dbReference>
<protein>
    <submittedName>
        <fullName evidence="4">Glycosyltransferase involved in cell wall biosynthesis</fullName>
    </submittedName>
</protein>
<feature type="domain" description="Glycosyltransferase subfamily 4-like N-terminal" evidence="3">
    <location>
        <begin position="18"/>
        <end position="153"/>
    </location>
</feature>
<dbReference type="PANTHER" id="PTHR12526:SF636">
    <property type="entry name" value="BLL3647 PROTEIN"/>
    <property type="match status" value="1"/>
</dbReference>
<dbReference type="EMBL" id="JACCBN010000001">
    <property type="protein sequence ID" value="NYD37370.1"/>
    <property type="molecule type" value="Genomic_DNA"/>
</dbReference>
<organism evidence="4 5">
    <name type="scientific">Actinomycetospora corticicola</name>
    <dbReference type="NCBI Taxonomy" id="663602"/>
    <lineage>
        <taxon>Bacteria</taxon>
        <taxon>Bacillati</taxon>
        <taxon>Actinomycetota</taxon>
        <taxon>Actinomycetes</taxon>
        <taxon>Pseudonocardiales</taxon>
        <taxon>Pseudonocardiaceae</taxon>
        <taxon>Actinomycetospora</taxon>
    </lineage>
</organism>
<keyword evidence="2 4" id="KW-0808">Transferase</keyword>
<dbReference type="Pfam" id="PF13439">
    <property type="entry name" value="Glyco_transf_4"/>
    <property type="match status" value="1"/>
</dbReference>
<evidence type="ECO:0000313" key="5">
    <source>
        <dbReference type="Proteomes" id="UP000535890"/>
    </source>
</evidence>
<dbReference type="AlphaFoldDB" id="A0A7Y9DXT0"/>
<accession>A0A7Y9DXT0</accession>
<proteinExistence type="predicted"/>
<dbReference type="SUPFAM" id="SSF53756">
    <property type="entry name" value="UDP-Glycosyltransferase/glycogen phosphorylase"/>
    <property type="match status" value="1"/>
</dbReference>
<reference evidence="4 5" key="1">
    <citation type="submission" date="2020-07" db="EMBL/GenBank/DDBJ databases">
        <title>Sequencing the genomes of 1000 actinobacteria strains.</title>
        <authorList>
            <person name="Klenk H.-P."/>
        </authorList>
    </citation>
    <scope>NUCLEOTIDE SEQUENCE [LARGE SCALE GENOMIC DNA]</scope>
    <source>
        <strain evidence="4 5">DSM 45772</strain>
    </source>
</reference>
<dbReference type="RefSeq" id="WP_179794936.1">
    <property type="nucleotide sequence ID" value="NZ_BAABHP010000014.1"/>
</dbReference>
<sequence>MKVLWLSPWLRTLTRVQVDALTTAGHECLVVTTDQHYEKVAARSDERVLDPAIKDPRTLPALARVTAEARRFGPDVVVSELMHDPRWLPMTRLAPLVQVVHDDRPHDATEERPWHQRAVLDHQTRSAAAVVAPSAHVAAVLSARFGRRIDVVPVTSDVPEAALPPVPVPASERRDFVLLGRMSPYKNVEVALRAWAAHTASPAHRGDRLLLLGNGPLSELDLPEHVEWRREHFSYADVLPDLARAKGSLAHYRLATQSGVQVLSMQLGVPTIVSDSGGLPEFAPPSLPPLPIDDVAGLTAVFGRLADPAVAAEVGAAARAHYLAHFSADRAAEGWATVFARVSAAAGSERRAPSVG</sequence>
<dbReference type="GO" id="GO:0016757">
    <property type="term" value="F:glycosyltransferase activity"/>
    <property type="evidence" value="ECO:0007669"/>
    <property type="project" value="UniProtKB-KW"/>
</dbReference>
<evidence type="ECO:0000259" key="3">
    <source>
        <dbReference type="Pfam" id="PF13439"/>
    </source>
</evidence>
<gene>
    <name evidence="4" type="ORF">BJ983_003472</name>
</gene>
<comment type="caution">
    <text evidence="4">The sequence shown here is derived from an EMBL/GenBank/DDBJ whole genome shotgun (WGS) entry which is preliminary data.</text>
</comment>
<evidence type="ECO:0000313" key="4">
    <source>
        <dbReference type="EMBL" id="NYD37370.1"/>
    </source>
</evidence>
<keyword evidence="1" id="KW-0328">Glycosyltransferase</keyword>
<dbReference type="PANTHER" id="PTHR12526">
    <property type="entry name" value="GLYCOSYLTRANSFERASE"/>
    <property type="match status" value="1"/>
</dbReference>
<dbReference type="Gene3D" id="3.40.50.2000">
    <property type="entry name" value="Glycogen Phosphorylase B"/>
    <property type="match status" value="2"/>
</dbReference>